<sequence>MFFLLCPGKHREGSPPNKEKGCEDRYVSVAQSVTSEASGKSLQTLSACPAKHETYDPKISIEFVFTDIPCLSFFTGERIGLGSGRRARDVLAQDAWNIFFGADPKRSYDTKSQGDELFPFVKILDGISTRDLDWPYTGKVHTMLC</sequence>
<evidence type="ECO:0000313" key="1">
    <source>
        <dbReference type="EMBL" id="QSZ34775.1"/>
    </source>
</evidence>
<name>A0A8A3PIB2_9HELO</name>
<dbReference type="Proteomes" id="UP000672032">
    <property type="component" value="Chromosome 5"/>
</dbReference>
<accession>A0A8A3PIB2</accession>
<dbReference type="AlphaFoldDB" id="A0A8A3PIB2"/>
<keyword evidence="2" id="KW-1185">Reference proteome</keyword>
<protein>
    <submittedName>
        <fullName evidence="1">Uncharacterized protein</fullName>
    </submittedName>
</protein>
<organism evidence="1 2">
    <name type="scientific">Monilinia vaccinii-corymbosi</name>
    <dbReference type="NCBI Taxonomy" id="61207"/>
    <lineage>
        <taxon>Eukaryota</taxon>
        <taxon>Fungi</taxon>
        <taxon>Dikarya</taxon>
        <taxon>Ascomycota</taxon>
        <taxon>Pezizomycotina</taxon>
        <taxon>Leotiomycetes</taxon>
        <taxon>Helotiales</taxon>
        <taxon>Sclerotiniaceae</taxon>
        <taxon>Monilinia</taxon>
    </lineage>
</organism>
<proteinExistence type="predicted"/>
<gene>
    <name evidence="1" type="ORF">DSL72_007633</name>
</gene>
<dbReference type="EMBL" id="CP063409">
    <property type="protein sequence ID" value="QSZ34775.1"/>
    <property type="molecule type" value="Genomic_DNA"/>
</dbReference>
<evidence type="ECO:0000313" key="2">
    <source>
        <dbReference type="Proteomes" id="UP000672032"/>
    </source>
</evidence>
<reference evidence="1" key="1">
    <citation type="submission" date="2020-10" db="EMBL/GenBank/DDBJ databases">
        <title>Genome Sequence of Monilinia vaccinii-corymbosi Sheds Light on Mummy Berry Disease Infection of Blueberry and Mating Type.</title>
        <authorList>
            <person name="Yow A.G."/>
            <person name="Zhang Y."/>
            <person name="Bansal K."/>
            <person name="Eacker S.M."/>
            <person name="Sullivan S."/>
            <person name="Liachko I."/>
            <person name="Cubeta M.A."/>
            <person name="Rollins J.A."/>
            <person name="Ashrafi H."/>
        </authorList>
    </citation>
    <scope>NUCLEOTIDE SEQUENCE</scope>
    <source>
        <strain evidence="1">RL-1</strain>
    </source>
</reference>